<accession>A0ABW5F4F3</accession>
<name>A0ABW5F4F3_9BACL</name>
<evidence type="ECO:0000313" key="2">
    <source>
        <dbReference type="Proteomes" id="UP001597448"/>
    </source>
</evidence>
<reference evidence="2" key="1">
    <citation type="journal article" date="2019" name="Int. J. Syst. Evol. Microbiol.">
        <title>The Global Catalogue of Microorganisms (GCM) 10K type strain sequencing project: providing services to taxonomists for standard genome sequencing and annotation.</title>
        <authorList>
            <consortium name="The Broad Institute Genomics Platform"/>
            <consortium name="The Broad Institute Genome Sequencing Center for Infectious Disease"/>
            <person name="Wu L."/>
            <person name="Ma J."/>
        </authorList>
    </citation>
    <scope>NUCLEOTIDE SEQUENCE [LARGE SCALE GENOMIC DNA]</scope>
    <source>
        <strain evidence="2">CCM 8725</strain>
    </source>
</reference>
<organism evidence="1 2">
    <name type="scientific">Paenibacillus rhizoplanae</name>
    <dbReference type="NCBI Taxonomy" id="1917181"/>
    <lineage>
        <taxon>Bacteria</taxon>
        <taxon>Bacillati</taxon>
        <taxon>Bacillota</taxon>
        <taxon>Bacilli</taxon>
        <taxon>Bacillales</taxon>
        <taxon>Paenibacillaceae</taxon>
        <taxon>Paenibacillus</taxon>
    </lineage>
</organism>
<proteinExistence type="predicted"/>
<dbReference type="Proteomes" id="UP001597448">
    <property type="component" value="Unassembled WGS sequence"/>
</dbReference>
<protein>
    <submittedName>
        <fullName evidence="1">Uncharacterized protein</fullName>
    </submittedName>
</protein>
<dbReference type="EMBL" id="JBHUKY010000006">
    <property type="protein sequence ID" value="MFD2408532.1"/>
    <property type="molecule type" value="Genomic_DNA"/>
</dbReference>
<dbReference type="RefSeq" id="WP_379312530.1">
    <property type="nucleotide sequence ID" value="NZ_JBHUKY010000006.1"/>
</dbReference>
<gene>
    <name evidence="1" type="ORF">ACFSX3_01545</name>
</gene>
<evidence type="ECO:0000313" key="1">
    <source>
        <dbReference type="EMBL" id="MFD2408532.1"/>
    </source>
</evidence>
<comment type="caution">
    <text evidence="1">The sequence shown here is derived from an EMBL/GenBank/DDBJ whole genome shotgun (WGS) entry which is preliminary data.</text>
</comment>
<keyword evidence="2" id="KW-1185">Reference proteome</keyword>
<sequence length="79" mass="9164">MMNFFHCSSISEMEKENTGVVTEDKLTKLTYTYQQKKDILAAAEKEDKLYNKAEGKKTVILNDETTGKWIPEAFLRRTI</sequence>